<feature type="domain" description="SGNH hydrolase-type esterase" evidence="2">
    <location>
        <begin position="37"/>
        <end position="262"/>
    </location>
</feature>
<gene>
    <name evidence="3" type="ORF">BKM31_08555</name>
</gene>
<keyword evidence="1" id="KW-0732">Signal</keyword>
<feature type="chain" id="PRO_5013138147" evidence="1">
    <location>
        <begin position="26"/>
        <end position="279"/>
    </location>
</feature>
<sequence>MIARLGPALAAAVVLTASGPLPASAASAQPVPRVMAALGDSISTGFNACGFYVSCTARSWSTGDNGEVASHYARLAKLSGTLHNHNLTFAAPGATSADLLGQMRQAIAARADYVTILIGAQDACTRTEQAMTPVVTYRKRLDAALAALRSGVPGARVFFASVPDVRRLWQVGKDNALARTFWTTARLCQSMLAAPSSTARADEQRRSRVRARVIAYNRAAAGACAAYGPRCRTDGGAVFSYPFTLDHVSKWDYFHPNTAGQKVLAERTFTRGFTWIDPR</sequence>
<organism evidence="3 4">
    <name type="scientific">[Actinomadura] parvosata subsp. kistnae</name>
    <dbReference type="NCBI Taxonomy" id="1909395"/>
    <lineage>
        <taxon>Bacteria</taxon>
        <taxon>Bacillati</taxon>
        <taxon>Actinomycetota</taxon>
        <taxon>Actinomycetes</taxon>
        <taxon>Streptosporangiales</taxon>
        <taxon>Streptosporangiaceae</taxon>
        <taxon>Nonomuraea</taxon>
    </lineage>
</organism>
<feature type="signal peptide" evidence="1">
    <location>
        <begin position="1"/>
        <end position="25"/>
    </location>
</feature>
<dbReference type="InterPro" id="IPR013830">
    <property type="entry name" value="SGNH_hydro"/>
</dbReference>
<accession>A0A1U9ZU83</accession>
<dbReference type="Proteomes" id="UP000190797">
    <property type="component" value="Chromosome"/>
</dbReference>
<evidence type="ECO:0000256" key="1">
    <source>
        <dbReference type="SAM" id="SignalP"/>
    </source>
</evidence>
<dbReference type="Pfam" id="PF13472">
    <property type="entry name" value="Lipase_GDSL_2"/>
    <property type="match status" value="1"/>
</dbReference>
<proteinExistence type="predicted"/>
<dbReference type="InterPro" id="IPR036514">
    <property type="entry name" value="SGNH_hydro_sf"/>
</dbReference>
<protein>
    <submittedName>
        <fullName evidence="3">GDSL family lipase</fullName>
    </submittedName>
</protein>
<keyword evidence="4" id="KW-1185">Reference proteome</keyword>
<evidence type="ECO:0000313" key="3">
    <source>
        <dbReference type="EMBL" id="AQZ61521.1"/>
    </source>
</evidence>
<name>A0A1U9ZU83_9ACTN</name>
<reference evidence="4" key="1">
    <citation type="journal article" date="2017" name="Med. Chem. Commun.">
        <title>Nonomuraea sp. ATCC 55076 harbours the largest actinomycete chromosome to date and the kistamicin biosynthetic gene cluster.</title>
        <authorList>
            <person name="Nazari B."/>
            <person name="Forneris C.C."/>
            <person name="Gibson M.I."/>
            <person name="Moon K."/>
            <person name="Schramma K.R."/>
            <person name="Seyedsayamdost M.R."/>
        </authorList>
    </citation>
    <scope>NUCLEOTIDE SEQUENCE [LARGE SCALE GENOMIC DNA]</scope>
    <source>
        <strain evidence="4">ATCC 55076</strain>
    </source>
</reference>
<evidence type="ECO:0000259" key="2">
    <source>
        <dbReference type="Pfam" id="PF13472"/>
    </source>
</evidence>
<dbReference type="STRING" id="1909395.BKM31_08555"/>
<dbReference type="RefSeq" id="WP_080037646.1">
    <property type="nucleotide sequence ID" value="NZ_CP017717.1"/>
</dbReference>
<dbReference type="EMBL" id="CP017717">
    <property type="protein sequence ID" value="AQZ61521.1"/>
    <property type="molecule type" value="Genomic_DNA"/>
</dbReference>
<dbReference type="OrthoDB" id="5561551at2"/>
<dbReference type="KEGG" id="noa:BKM31_08555"/>
<dbReference type="Gene3D" id="3.40.50.1110">
    <property type="entry name" value="SGNH hydrolase"/>
    <property type="match status" value="1"/>
</dbReference>
<dbReference type="SUPFAM" id="SSF52266">
    <property type="entry name" value="SGNH hydrolase"/>
    <property type="match status" value="1"/>
</dbReference>
<evidence type="ECO:0000313" key="4">
    <source>
        <dbReference type="Proteomes" id="UP000190797"/>
    </source>
</evidence>
<dbReference type="AlphaFoldDB" id="A0A1U9ZU83"/>